<organism evidence="1 2">
    <name type="scientific">Kordia antarctica</name>
    <dbReference type="NCBI Taxonomy" id="1218801"/>
    <lineage>
        <taxon>Bacteria</taxon>
        <taxon>Pseudomonadati</taxon>
        <taxon>Bacteroidota</taxon>
        <taxon>Flavobacteriia</taxon>
        <taxon>Flavobacteriales</taxon>
        <taxon>Flavobacteriaceae</taxon>
        <taxon>Kordia</taxon>
    </lineage>
</organism>
<dbReference type="NCBIfam" id="TIGR02757">
    <property type="entry name" value="TIGR02757 family protein"/>
    <property type="match status" value="1"/>
</dbReference>
<dbReference type="AlphaFoldDB" id="A0A7L4ZGL4"/>
<dbReference type="InterPro" id="IPR014127">
    <property type="entry name" value="CHP02757"/>
</dbReference>
<dbReference type="KEGG" id="kan:IMCC3317_09170"/>
<evidence type="ECO:0000313" key="2">
    <source>
        <dbReference type="Proteomes" id="UP000464657"/>
    </source>
</evidence>
<dbReference type="Proteomes" id="UP000464657">
    <property type="component" value="Chromosome"/>
</dbReference>
<dbReference type="EMBL" id="CP019288">
    <property type="protein sequence ID" value="QHI35571.1"/>
    <property type="molecule type" value="Genomic_DNA"/>
</dbReference>
<proteinExistence type="predicted"/>
<dbReference type="OrthoDB" id="9773332at2"/>
<gene>
    <name evidence="1" type="ORF">IMCC3317_09170</name>
</gene>
<name>A0A7L4ZGL4_9FLAO</name>
<dbReference type="Pfam" id="PF09674">
    <property type="entry name" value="DUF2400"/>
    <property type="match status" value="1"/>
</dbReference>
<reference evidence="1 2" key="1">
    <citation type="journal article" date="2013" name="Int. J. Syst. Evol. Microbiol.">
        <title>Kordia antarctica sp. nov., isolated from Antarctic seawater.</title>
        <authorList>
            <person name="Baek K."/>
            <person name="Choi A."/>
            <person name="Kang I."/>
            <person name="Lee K."/>
            <person name="Cho J.C."/>
        </authorList>
    </citation>
    <scope>NUCLEOTIDE SEQUENCE [LARGE SCALE GENOMIC DNA]</scope>
    <source>
        <strain evidence="1 2">IMCC3317</strain>
    </source>
</reference>
<evidence type="ECO:0008006" key="3">
    <source>
        <dbReference type="Google" id="ProtNLM"/>
    </source>
</evidence>
<dbReference type="RefSeq" id="WP_160128306.1">
    <property type="nucleotide sequence ID" value="NZ_CP019288.1"/>
</dbReference>
<evidence type="ECO:0000313" key="1">
    <source>
        <dbReference type="EMBL" id="QHI35571.1"/>
    </source>
</evidence>
<sequence length="253" mass="29232">MKLTELKAFLDEKVIEYNQPKFVESDPIQIPYQFQQKEDIEIAAFLTATIAWGNRTMINRNAKRMMKLLGNTPYDFVMNHTEEDLESLESFVHRTFNGTDFKFFIKALKNIYENHGGLEAVFTTTNEARMQNTISQFKEIFFSIPHPERTRKHVSDPNKGSAAKRINMFLRWMVRNDNTGVDFGIWKTLSPSQLSCPLDVHSGNVARKLGILKRKQNDGKALLELDTALRKLDPNDPVKYDFALFGLGVFEKF</sequence>
<accession>A0A7L4ZGL4</accession>
<protein>
    <recommendedName>
        <fullName evidence="3">TIGR02757 family protein</fullName>
    </recommendedName>
</protein>
<keyword evidence="2" id="KW-1185">Reference proteome</keyword>